<gene>
    <name evidence="2" type="ORF">SCF082_LOCUS10486</name>
</gene>
<keyword evidence="3" id="KW-1185">Reference proteome</keyword>
<name>A0ABP0J6P3_9DINO</name>
<accession>A0ABP0J6P3</accession>
<evidence type="ECO:0000256" key="1">
    <source>
        <dbReference type="SAM" id="MobiDB-lite"/>
    </source>
</evidence>
<feature type="compositionally biased region" description="Basic residues" evidence="1">
    <location>
        <begin position="497"/>
        <end position="508"/>
    </location>
</feature>
<protein>
    <submittedName>
        <fullName evidence="2">Uncharacterized protein</fullName>
    </submittedName>
</protein>
<feature type="region of interest" description="Disordered" evidence="1">
    <location>
        <begin position="350"/>
        <end position="395"/>
    </location>
</feature>
<dbReference type="EMBL" id="CAXAMM010006137">
    <property type="protein sequence ID" value="CAK9009981.1"/>
    <property type="molecule type" value="Genomic_DNA"/>
</dbReference>
<evidence type="ECO:0000313" key="2">
    <source>
        <dbReference type="EMBL" id="CAK9009981.1"/>
    </source>
</evidence>
<feature type="compositionally biased region" description="Acidic residues" evidence="1">
    <location>
        <begin position="350"/>
        <end position="361"/>
    </location>
</feature>
<organism evidence="2 3">
    <name type="scientific">Durusdinium trenchii</name>
    <dbReference type="NCBI Taxonomy" id="1381693"/>
    <lineage>
        <taxon>Eukaryota</taxon>
        <taxon>Sar</taxon>
        <taxon>Alveolata</taxon>
        <taxon>Dinophyceae</taxon>
        <taxon>Suessiales</taxon>
        <taxon>Symbiodiniaceae</taxon>
        <taxon>Durusdinium</taxon>
    </lineage>
</organism>
<proteinExistence type="predicted"/>
<dbReference type="Proteomes" id="UP001642464">
    <property type="component" value="Unassembled WGS sequence"/>
</dbReference>
<comment type="caution">
    <text evidence="2">The sequence shown here is derived from an EMBL/GenBank/DDBJ whole genome shotgun (WGS) entry which is preliminary data.</text>
</comment>
<sequence length="658" mass="73110">MGHPAALGILLKCIGMQEKQEKGIENHRMRKMTDVEAGVINEAAVLLACNGASADLMKTLGFSKSMILRTYSRLDTLLEQGLPNPALALLFPEVTEQNEIVRMMDELLHRCQDYVRVFLFDGEACNQLLKSIIFGQLDAHHRRSVMDLKFFSKLTFGECPGLSVLPRCPIKSCFFDQDQIFAMQGPSHALKNTAAQICAEGKVVFFGKFMTDCSGMLANDLPLPAFNRKDGMSDRLTALLSSPMYLIPNEVLGVAEIDDVCIPWMKACAKKALAAALLLVSKCSGIETQDLEALYRKESVGDFFTYEEETGEVDLLEHAYMEVECEEAMKAEHNEFQHVLTQIESVAQEEYADDENSDGDGEAPQPVDPDRLLPDGEGLINLTTCADSPSDDAPLPYPKTLEEEGPCSQEVAVSCLKTFRATILTGGEADQQEGNVLVPSSRTWMYGSEHLLAILDVNQDATNVDAGKIVLTDQSMSAITQIQALDVPDLPDGQRGSGKRKKRAGKGKLKGKLWSVASVRKSKKAVSTGTDGLPMPEEFRRSIPGRRVIRNTIMKAGEIESLRFSANPCFDKVTQKCLLKDRKDYDWKRFIEDVPFLFQSRFFQTRNAERFGRLVHQDISAIFKQLQGTKPDRKAYMTLIAECHDAKFGNGKLFSKLV</sequence>
<reference evidence="2 3" key="1">
    <citation type="submission" date="2024-02" db="EMBL/GenBank/DDBJ databases">
        <authorList>
            <person name="Chen Y."/>
            <person name="Shah S."/>
            <person name="Dougan E. K."/>
            <person name="Thang M."/>
            <person name="Chan C."/>
        </authorList>
    </citation>
    <scope>NUCLEOTIDE SEQUENCE [LARGE SCALE GENOMIC DNA]</scope>
</reference>
<evidence type="ECO:0000313" key="3">
    <source>
        <dbReference type="Proteomes" id="UP001642464"/>
    </source>
</evidence>
<feature type="region of interest" description="Disordered" evidence="1">
    <location>
        <begin position="488"/>
        <end position="508"/>
    </location>
</feature>